<dbReference type="Gene3D" id="3.90.1720.10">
    <property type="entry name" value="endopeptidase domain like (from Nostoc punctiforme)"/>
    <property type="match status" value="1"/>
</dbReference>
<dbReference type="EMBL" id="CP003837">
    <property type="protein sequence ID" value="AGH44522.1"/>
    <property type="molecule type" value="Genomic_DNA"/>
</dbReference>
<proteinExistence type="predicted"/>
<evidence type="ECO:0000313" key="1">
    <source>
        <dbReference type="EMBL" id="AGH44522.1"/>
    </source>
</evidence>
<dbReference type="RefSeq" id="WP_007636485.1">
    <property type="nucleotide sequence ID" value="NC_020514.1"/>
</dbReference>
<dbReference type="Proteomes" id="UP000011864">
    <property type="component" value="Chromosome"/>
</dbReference>
<dbReference type="eggNOG" id="COG3863">
    <property type="taxonomic scope" value="Bacteria"/>
</dbReference>
<sequence length="138" mass="15616">MKVIFARNNGNIISKVIRLYTWSDWSHVGIIDGEHVIEAIGCKGVARTKLKAFELRYDDTCIRHIAGDIDKAKALIGKDFDQRGLWGGLLHMRVQDPDKWFCSELVAHASDAFDSEFAHKVSPENLYWVSSELLNNGI</sequence>
<dbReference type="AlphaFoldDB" id="K7A378"/>
<organism evidence="1 2">
    <name type="scientific">Paraglaciecola psychrophila 170</name>
    <dbReference type="NCBI Taxonomy" id="1129794"/>
    <lineage>
        <taxon>Bacteria</taxon>
        <taxon>Pseudomonadati</taxon>
        <taxon>Pseudomonadota</taxon>
        <taxon>Gammaproteobacteria</taxon>
        <taxon>Alteromonadales</taxon>
        <taxon>Alteromonadaceae</taxon>
        <taxon>Paraglaciecola</taxon>
    </lineage>
</organism>
<dbReference type="OrthoDB" id="95478at2"/>
<evidence type="ECO:0000313" key="2">
    <source>
        <dbReference type="Proteomes" id="UP000011864"/>
    </source>
</evidence>
<keyword evidence="2" id="KW-1185">Reference proteome</keyword>
<name>K7A378_9ALTE</name>
<gene>
    <name evidence="1" type="ORF">C427_2413</name>
</gene>
<dbReference type="KEGG" id="gps:C427_2413"/>
<dbReference type="HOGENOM" id="CLU_146053_0_0_6"/>
<accession>K7A378</accession>
<dbReference type="InterPro" id="IPR038765">
    <property type="entry name" value="Papain-like_cys_pep_sf"/>
</dbReference>
<protein>
    <submittedName>
        <fullName evidence="1">Uncharacterized protein</fullName>
    </submittedName>
</protein>
<reference evidence="1 2" key="1">
    <citation type="journal article" date="2013" name="Genome Announc.">
        <title>Complete Genome Sequence of Glaciecola psychrophila Strain 170T.</title>
        <authorList>
            <person name="Yin J."/>
            <person name="Chen J."/>
            <person name="Liu G."/>
            <person name="Yu Y."/>
            <person name="Song L."/>
            <person name="Wang X."/>
            <person name="Qu X."/>
        </authorList>
    </citation>
    <scope>NUCLEOTIDE SEQUENCE [LARGE SCALE GENOMIC DNA]</scope>
    <source>
        <strain evidence="1 2">170</strain>
    </source>
</reference>
<dbReference type="STRING" id="1129794.C427_2413"/>
<dbReference type="PATRIC" id="fig|1129794.4.peg.2393"/>
<dbReference type="SUPFAM" id="SSF54001">
    <property type="entry name" value="Cysteine proteinases"/>
    <property type="match status" value="1"/>
</dbReference>